<keyword evidence="1" id="KW-0175">Coiled coil</keyword>
<protein>
    <submittedName>
        <fullName evidence="3 5">Uncharacterized protein</fullName>
    </submittedName>
</protein>
<reference evidence="5" key="2">
    <citation type="submission" date="2019-09" db="UniProtKB">
        <authorList>
            <consortium name="WormBaseParasite"/>
        </authorList>
    </citation>
    <scope>IDENTIFICATION</scope>
</reference>
<evidence type="ECO:0000256" key="2">
    <source>
        <dbReference type="SAM" id="MobiDB-lite"/>
    </source>
</evidence>
<dbReference type="WBParaSite" id="HPBE_0000418301-mRNA-1">
    <property type="protein sequence ID" value="HPBE_0000418301-mRNA-1"/>
    <property type="gene ID" value="HPBE_0000418301"/>
</dbReference>
<evidence type="ECO:0000313" key="3">
    <source>
        <dbReference type="EMBL" id="VDO60336.1"/>
    </source>
</evidence>
<dbReference type="AlphaFoldDB" id="A0A183FD93"/>
<dbReference type="EMBL" id="UZAH01025281">
    <property type="protein sequence ID" value="VDO60336.1"/>
    <property type="molecule type" value="Genomic_DNA"/>
</dbReference>
<accession>A0A183FD93</accession>
<keyword evidence="4" id="KW-1185">Reference proteome</keyword>
<sequence>MIAKFAGVLVQETLVSSIVRGSKMRGVPQKARIIAVTCTPYYSFILNMDNAQQQQPIRLSAEDAIEHVMADIRTAQKEPSSQELGPPNGEKSSIWSDTRESELERRLEKLNKALLEIKDDKIRRLRESVREWEEKYDRRLYELEMAMRRYEQRCKIERAEVNDQLSRVEEMSDANVVTRQRIEKKLVLHGPNLQSESNRRFLTVVVNIVRGILYYTAQIRDALWAPRVAKIEGSPLSASSSEENVAIVDMKR</sequence>
<dbReference type="OrthoDB" id="5871666at2759"/>
<accession>A0A3P7WHX5</accession>
<dbReference type="Proteomes" id="UP000050761">
    <property type="component" value="Unassembled WGS sequence"/>
</dbReference>
<evidence type="ECO:0000313" key="4">
    <source>
        <dbReference type="Proteomes" id="UP000050761"/>
    </source>
</evidence>
<gene>
    <name evidence="3" type="ORF">HPBE_LOCUS4184</name>
</gene>
<evidence type="ECO:0000313" key="5">
    <source>
        <dbReference type="WBParaSite" id="HPBE_0000418301-mRNA-1"/>
    </source>
</evidence>
<reference evidence="3 4" key="1">
    <citation type="submission" date="2018-11" db="EMBL/GenBank/DDBJ databases">
        <authorList>
            <consortium name="Pathogen Informatics"/>
        </authorList>
    </citation>
    <scope>NUCLEOTIDE SEQUENCE [LARGE SCALE GENOMIC DNA]</scope>
</reference>
<name>A0A183FD93_HELPZ</name>
<proteinExistence type="predicted"/>
<feature type="region of interest" description="Disordered" evidence="2">
    <location>
        <begin position="76"/>
        <end position="97"/>
    </location>
</feature>
<evidence type="ECO:0000256" key="1">
    <source>
        <dbReference type="SAM" id="Coils"/>
    </source>
</evidence>
<organism evidence="4 5">
    <name type="scientific">Heligmosomoides polygyrus</name>
    <name type="common">Parasitic roundworm</name>
    <dbReference type="NCBI Taxonomy" id="6339"/>
    <lineage>
        <taxon>Eukaryota</taxon>
        <taxon>Metazoa</taxon>
        <taxon>Ecdysozoa</taxon>
        <taxon>Nematoda</taxon>
        <taxon>Chromadorea</taxon>
        <taxon>Rhabditida</taxon>
        <taxon>Rhabditina</taxon>
        <taxon>Rhabditomorpha</taxon>
        <taxon>Strongyloidea</taxon>
        <taxon>Heligmosomidae</taxon>
        <taxon>Heligmosomoides</taxon>
    </lineage>
</organism>
<feature type="coiled-coil region" evidence="1">
    <location>
        <begin position="100"/>
        <end position="160"/>
    </location>
</feature>